<accession>A0A133PSF7</accession>
<comment type="caution">
    <text evidence="2">The sequence shown here is derived from an EMBL/GenBank/DDBJ whole genome shotgun (WGS) entry which is preliminary data.</text>
</comment>
<keyword evidence="1" id="KW-0472">Membrane</keyword>
<dbReference type="RefSeq" id="WP_060799451.1">
    <property type="nucleotide sequence ID" value="NZ_KQ957086.1"/>
</dbReference>
<dbReference type="EMBL" id="LRQE01000003">
    <property type="protein sequence ID" value="KXA31753.1"/>
    <property type="molecule type" value="Genomic_DNA"/>
</dbReference>
<organism evidence="2">
    <name type="scientific">Peptoniphilus harei</name>
    <dbReference type="NCBI Taxonomy" id="54005"/>
    <lineage>
        <taxon>Bacteria</taxon>
        <taxon>Bacillati</taxon>
        <taxon>Bacillota</taxon>
        <taxon>Tissierellia</taxon>
        <taxon>Tissierellales</taxon>
        <taxon>Peptoniphilaceae</taxon>
        <taxon>Peptoniphilus</taxon>
    </lineage>
</organism>
<sequence length="133" mass="15761">MKIKEKFRQFMVGRYGQDQLGRFITSLALVLLIINLFVKKASLPTVALVLIIYSYYRIFSRDINARYRENQKFLDSVEPLRRKVFTSKTRYDNRKTYKYIKCPSCKLKMKVPRGKGKIRVTCKSCDNKFIINS</sequence>
<name>A0A133PSF7_9FIRM</name>
<keyword evidence="1" id="KW-1133">Transmembrane helix</keyword>
<dbReference type="PATRIC" id="fig|54005.3.peg.124"/>
<evidence type="ECO:0000256" key="1">
    <source>
        <dbReference type="SAM" id="Phobius"/>
    </source>
</evidence>
<protein>
    <recommendedName>
        <fullName evidence="4">Zn-finger containing protein</fullName>
    </recommendedName>
</protein>
<dbReference type="Proteomes" id="UP000070174">
    <property type="component" value="Unassembled WGS sequence"/>
</dbReference>
<evidence type="ECO:0000313" key="3">
    <source>
        <dbReference type="Proteomes" id="UP000070174"/>
    </source>
</evidence>
<proteinExistence type="predicted"/>
<feature type="transmembrane region" description="Helical" evidence="1">
    <location>
        <begin position="43"/>
        <end position="59"/>
    </location>
</feature>
<evidence type="ECO:0008006" key="4">
    <source>
        <dbReference type="Google" id="ProtNLM"/>
    </source>
</evidence>
<evidence type="ECO:0000313" key="2">
    <source>
        <dbReference type="EMBL" id="KXA31753.1"/>
    </source>
</evidence>
<reference evidence="2 3" key="1">
    <citation type="submission" date="2016-01" db="EMBL/GenBank/DDBJ databases">
        <authorList>
            <person name="Oliw E.H."/>
        </authorList>
    </citation>
    <scope>NUCLEOTIDE SEQUENCE [LARGE SCALE GENOMIC DNA]</scope>
    <source>
        <strain evidence="2 3">CMW7756A</strain>
    </source>
</reference>
<feature type="transmembrane region" description="Helical" evidence="1">
    <location>
        <begin position="20"/>
        <end position="37"/>
    </location>
</feature>
<gene>
    <name evidence="2" type="ORF">HMPREF3229_00126</name>
</gene>
<dbReference type="AlphaFoldDB" id="A0A133PSF7"/>
<keyword evidence="1" id="KW-0812">Transmembrane</keyword>